<gene>
    <name evidence="2" type="ORF">K435DRAFT_809939</name>
</gene>
<dbReference type="Gene3D" id="2.30.60.10">
    <property type="entry name" value="Cyanovirin-N"/>
    <property type="match status" value="2"/>
</dbReference>
<dbReference type="EMBL" id="ML179911">
    <property type="protein sequence ID" value="THU80370.1"/>
    <property type="molecule type" value="Genomic_DNA"/>
</dbReference>
<dbReference type="OrthoDB" id="2441380at2759"/>
<dbReference type="SUPFAM" id="SSF51322">
    <property type="entry name" value="Cyanovirin-N"/>
    <property type="match status" value="2"/>
</dbReference>
<dbReference type="Proteomes" id="UP000297245">
    <property type="component" value="Unassembled WGS sequence"/>
</dbReference>
<protein>
    <recommendedName>
        <fullName evidence="1">Cyanovirin-N domain-containing protein</fullName>
    </recommendedName>
</protein>
<organism evidence="2 3">
    <name type="scientific">Dendrothele bispora (strain CBS 962.96)</name>
    <dbReference type="NCBI Taxonomy" id="1314807"/>
    <lineage>
        <taxon>Eukaryota</taxon>
        <taxon>Fungi</taxon>
        <taxon>Dikarya</taxon>
        <taxon>Basidiomycota</taxon>
        <taxon>Agaricomycotina</taxon>
        <taxon>Agaricomycetes</taxon>
        <taxon>Agaricomycetidae</taxon>
        <taxon>Agaricales</taxon>
        <taxon>Agaricales incertae sedis</taxon>
        <taxon>Dendrothele</taxon>
    </lineage>
</organism>
<name>A0A4S8KWV4_DENBC</name>
<sequence length="433" mass="49114">MPFDISNCKLDLKDQRFLEVEWKNDNGQILRQKLDLDRVLGVTNNEFKWGGSDLSKSARNFSVSGTTLRCEMDGTDGAQVEQEVDLAARIQCDETGTLEVFDTWVLVIDGSPLHRQEYEEQSYSSYSTWSTQAEWSSSYYLTSNLPQDQLKLENSLLIAEYKMPDEPPITSRLELNDHVGVMGHNLVWGRSGFFSVCKNVTLDGHTLKAEFRHSGTNDVPASSSLDLARYIQVYDGRLELKVTESSDELSRIFSEVPWMRFRVVTVPLDASVMVQRPSFKAAFSSLASRTSKHVEVEMKHTLAAEDSESIIQDIQTSTKEEVKKEMTSFVERQVGEVQKKIDTAFAEAKQTIVTEYRETLETAMEEITTRCIGSFKSRMTNHLVSNTVKKVSDAAIGKFQERVEILIENEVISADLRRAQTEAAFLEFMETKN</sequence>
<reference evidence="2 3" key="1">
    <citation type="journal article" date="2019" name="Nat. Ecol. Evol.">
        <title>Megaphylogeny resolves global patterns of mushroom evolution.</title>
        <authorList>
            <person name="Varga T."/>
            <person name="Krizsan K."/>
            <person name="Foldi C."/>
            <person name="Dima B."/>
            <person name="Sanchez-Garcia M."/>
            <person name="Sanchez-Ramirez S."/>
            <person name="Szollosi G.J."/>
            <person name="Szarkandi J.G."/>
            <person name="Papp V."/>
            <person name="Albert L."/>
            <person name="Andreopoulos W."/>
            <person name="Angelini C."/>
            <person name="Antonin V."/>
            <person name="Barry K.W."/>
            <person name="Bougher N.L."/>
            <person name="Buchanan P."/>
            <person name="Buyck B."/>
            <person name="Bense V."/>
            <person name="Catcheside P."/>
            <person name="Chovatia M."/>
            <person name="Cooper J."/>
            <person name="Damon W."/>
            <person name="Desjardin D."/>
            <person name="Finy P."/>
            <person name="Geml J."/>
            <person name="Haridas S."/>
            <person name="Hughes K."/>
            <person name="Justo A."/>
            <person name="Karasinski D."/>
            <person name="Kautmanova I."/>
            <person name="Kiss B."/>
            <person name="Kocsube S."/>
            <person name="Kotiranta H."/>
            <person name="LaButti K.M."/>
            <person name="Lechner B.E."/>
            <person name="Liimatainen K."/>
            <person name="Lipzen A."/>
            <person name="Lukacs Z."/>
            <person name="Mihaltcheva S."/>
            <person name="Morgado L.N."/>
            <person name="Niskanen T."/>
            <person name="Noordeloos M.E."/>
            <person name="Ohm R.A."/>
            <person name="Ortiz-Santana B."/>
            <person name="Ovrebo C."/>
            <person name="Racz N."/>
            <person name="Riley R."/>
            <person name="Savchenko A."/>
            <person name="Shiryaev A."/>
            <person name="Soop K."/>
            <person name="Spirin V."/>
            <person name="Szebenyi C."/>
            <person name="Tomsovsky M."/>
            <person name="Tulloss R.E."/>
            <person name="Uehling J."/>
            <person name="Grigoriev I.V."/>
            <person name="Vagvolgyi C."/>
            <person name="Papp T."/>
            <person name="Martin F.M."/>
            <person name="Miettinen O."/>
            <person name="Hibbett D.S."/>
            <person name="Nagy L.G."/>
        </authorList>
    </citation>
    <scope>NUCLEOTIDE SEQUENCE [LARGE SCALE GENOMIC DNA]</scope>
    <source>
        <strain evidence="2 3">CBS 962.96</strain>
    </source>
</reference>
<feature type="domain" description="Cyanovirin-N" evidence="1">
    <location>
        <begin position="6"/>
        <end position="100"/>
    </location>
</feature>
<evidence type="ECO:0000259" key="1">
    <source>
        <dbReference type="SMART" id="SM01111"/>
    </source>
</evidence>
<keyword evidence="3" id="KW-1185">Reference proteome</keyword>
<dbReference type="PANTHER" id="PTHR42076:SF1">
    <property type="entry name" value="CYANOVIRIN-N DOMAIN-CONTAINING PROTEIN"/>
    <property type="match status" value="1"/>
</dbReference>
<evidence type="ECO:0000313" key="3">
    <source>
        <dbReference type="Proteomes" id="UP000297245"/>
    </source>
</evidence>
<dbReference type="Pfam" id="PF08881">
    <property type="entry name" value="CVNH"/>
    <property type="match status" value="2"/>
</dbReference>
<dbReference type="InterPro" id="IPR011058">
    <property type="entry name" value="Cyanovirin-N"/>
</dbReference>
<dbReference type="PANTHER" id="PTHR42076">
    <property type="entry name" value="CYANOVIRIN-N HOMOLOG"/>
    <property type="match status" value="1"/>
</dbReference>
<feature type="domain" description="Cyanovirin-N" evidence="1">
    <location>
        <begin position="138"/>
        <end position="240"/>
    </location>
</feature>
<dbReference type="AlphaFoldDB" id="A0A4S8KWV4"/>
<dbReference type="InterPro" id="IPR036673">
    <property type="entry name" value="Cyanovirin-N_sf"/>
</dbReference>
<proteinExistence type="predicted"/>
<accession>A0A4S8KWV4</accession>
<evidence type="ECO:0000313" key="2">
    <source>
        <dbReference type="EMBL" id="THU80370.1"/>
    </source>
</evidence>
<dbReference type="SMART" id="SM01111">
    <property type="entry name" value="CVNH"/>
    <property type="match status" value="2"/>
</dbReference>